<dbReference type="HAMAP" id="MF_01318_B">
    <property type="entry name" value="Ribosomal_uL1_B"/>
    <property type="match status" value="1"/>
</dbReference>
<evidence type="ECO:0000256" key="1">
    <source>
        <dbReference type="ARBA" id="ARBA00010531"/>
    </source>
</evidence>
<dbReference type="Pfam" id="PF00687">
    <property type="entry name" value="Ribosomal_L1"/>
    <property type="match status" value="1"/>
</dbReference>
<dbReference type="GO" id="GO:0006412">
    <property type="term" value="P:translation"/>
    <property type="evidence" value="ECO:0007669"/>
    <property type="project" value="UniProtKB-UniRule"/>
</dbReference>
<evidence type="ECO:0000256" key="6">
    <source>
        <dbReference type="ARBA" id="ARBA00022980"/>
    </source>
</evidence>
<evidence type="ECO:0000256" key="7">
    <source>
        <dbReference type="ARBA" id="ARBA00023274"/>
    </source>
</evidence>
<evidence type="ECO:0000256" key="4">
    <source>
        <dbReference type="ARBA" id="ARBA00022845"/>
    </source>
</evidence>
<dbReference type="GO" id="GO:0006417">
    <property type="term" value="P:regulation of translation"/>
    <property type="evidence" value="ECO:0007669"/>
    <property type="project" value="UniProtKB-KW"/>
</dbReference>
<organism evidence="10 11">
    <name type="scientific">Candidatus Kerfeldbacteria bacterium CG08_land_8_20_14_0_20_40_16</name>
    <dbReference type="NCBI Taxonomy" id="2014244"/>
    <lineage>
        <taxon>Bacteria</taxon>
        <taxon>Candidatus Kerfeldiibacteriota</taxon>
    </lineage>
</organism>
<keyword evidence="4 9" id="KW-0810">Translation regulation</keyword>
<evidence type="ECO:0000256" key="3">
    <source>
        <dbReference type="ARBA" id="ARBA00022730"/>
    </source>
</evidence>
<dbReference type="InterPro" id="IPR002143">
    <property type="entry name" value="Ribosomal_uL1"/>
</dbReference>
<dbReference type="GO" id="GO:0000049">
    <property type="term" value="F:tRNA binding"/>
    <property type="evidence" value="ECO:0007669"/>
    <property type="project" value="UniProtKB-KW"/>
</dbReference>
<dbReference type="InterPro" id="IPR005878">
    <property type="entry name" value="Ribosom_uL1_bac-type"/>
</dbReference>
<dbReference type="AlphaFoldDB" id="A0A2H0YXC2"/>
<dbReference type="EMBL" id="PEXU01000011">
    <property type="protein sequence ID" value="PIS42939.1"/>
    <property type="molecule type" value="Genomic_DNA"/>
</dbReference>
<evidence type="ECO:0000256" key="8">
    <source>
        <dbReference type="ARBA" id="ARBA00035241"/>
    </source>
</evidence>
<dbReference type="GO" id="GO:0019843">
    <property type="term" value="F:rRNA binding"/>
    <property type="evidence" value="ECO:0007669"/>
    <property type="project" value="UniProtKB-UniRule"/>
</dbReference>
<proteinExistence type="inferred from homology"/>
<dbReference type="GO" id="GO:0015934">
    <property type="term" value="C:large ribosomal subunit"/>
    <property type="evidence" value="ECO:0007669"/>
    <property type="project" value="InterPro"/>
</dbReference>
<dbReference type="PANTHER" id="PTHR36427">
    <property type="entry name" value="54S RIBOSOMAL PROTEIN L1, MITOCHONDRIAL"/>
    <property type="match status" value="1"/>
</dbReference>
<protein>
    <recommendedName>
        <fullName evidence="8 9">Large ribosomal subunit protein uL1</fullName>
    </recommendedName>
</protein>
<dbReference type="GO" id="GO:0003735">
    <property type="term" value="F:structural constituent of ribosome"/>
    <property type="evidence" value="ECO:0007669"/>
    <property type="project" value="InterPro"/>
</dbReference>
<keyword evidence="6 9" id="KW-0689">Ribosomal protein</keyword>
<dbReference type="Proteomes" id="UP000231542">
    <property type="component" value="Unassembled WGS sequence"/>
</dbReference>
<gene>
    <name evidence="9" type="primary">rplA</name>
    <name evidence="10" type="ORF">COT24_00895</name>
</gene>
<comment type="similarity">
    <text evidence="1 9">Belongs to the universal ribosomal protein uL1 family.</text>
</comment>
<dbReference type="InterPro" id="IPR016095">
    <property type="entry name" value="Ribosomal_uL1_3-a/b-sand"/>
</dbReference>
<reference evidence="10 11" key="1">
    <citation type="submission" date="2017-09" db="EMBL/GenBank/DDBJ databases">
        <title>Depth-based differentiation of microbial function through sediment-hosted aquifers and enrichment of novel symbionts in the deep terrestrial subsurface.</title>
        <authorList>
            <person name="Probst A.J."/>
            <person name="Ladd B."/>
            <person name="Jarett J.K."/>
            <person name="Geller-Mcgrath D.E."/>
            <person name="Sieber C.M."/>
            <person name="Emerson J.B."/>
            <person name="Anantharaman K."/>
            <person name="Thomas B.C."/>
            <person name="Malmstrom R."/>
            <person name="Stieglmeier M."/>
            <person name="Klingl A."/>
            <person name="Woyke T."/>
            <person name="Ryan C.M."/>
            <person name="Banfield J.F."/>
        </authorList>
    </citation>
    <scope>NUCLEOTIDE SEQUENCE [LARGE SCALE GENOMIC DNA]</scope>
    <source>
        <strain evidence="10">CG08_land_8_20_14_0_20_40_16</strain>
    </source>
</reference>
<dbReference type="NCBIfam" id="TIGR01169">
    <property type="entry name" value="rplA_bact"/>
    <property type="match status" value="1"/>
</dbReference>
<dbReference type="Gene3D" id="3.40.50.790">
    <property type="match status" value="1"/>
</dbReference>
<comment type="subunit">
    <text evidence="9">Part of the 50S ribosomal subunit.</text>
</comment>
<name>A0A2H0YXC2_9BACT</name>
<comment type="function">
    <text evidence="9">Binds directly to 23S rRNA. The L1 stalk is quite mobile in the ribosome, and is involved in E site tRNA release.</text>
</comment>
<evidence type="ECO:0000256" key="2">
    <source>
        <dbReference type="ARBA" id="ARBA00022491"/>
    </source>
</evidence>
<keyword evidence="2 9" id="KW-0678">Repressor</keyword>
<evidence type="ECO:0000313" key="11">
    <source>
        <dbReference type="Proteomes" id="UP000231542"/>
    </source>
</evidence>
<dbReference type="PANTHER" id="PTHR36427:SF3">
    <property type="entry name" value="LARGE RIBOSOMAL SUBUNIT PROTEIN UL1M"/>
    <property type="match status" value="1"/>
</dbReference>
<evidence type="ECO:0000256" key="9">
    <source>
        <dbReference type="HAMAP-Rule" id="MF_01318"/>
    </source>
</evidence>
<keyword evidence="7 9" id="KW-0687">Ribonucleoprotein</keyword>
<keyword evidence="9" id="KW-0820">tRNA-binding</keyword>
<evidence type="ECO:0000313" key="10">
    <source>
        <dbReference type="EMBL" id="PIS42939.1"/>
    </source>
</evidence>
<keyword evidence="3 9" id="KW-0699">rRNA-binding</keyword>
<dbReference type="InterPro" id="IPR028364">
    <property type="entry name" value="Ribosomal_uL1/biogenesis"/>
</dbReference>
<keyword evidence="5 9" id="KW-0694">RNA-binding</keyword>
<evidence type="ECO:0000256" key="5">
    <source>
        <dbReference type="ARBA" id="ARBA00022884"/>
    </source>
</evidence>
<dbReference type="InterPro" id="IPR023674">
    <property type="entry name" value="Ribosomal_uL1-like"/>
</dbReference>
<dbReference type="SUPFAM" id="SSF56808">
    <property type="entry name" value="Ribosomal protein L1"/>
    <property type="match status" value="1"/>
</dbReference>
<comment type="function">
    <text evidence="9">Protein L1 is also a translational repressor protein, it controls the translation of the L11 operon by binding to its mRNA.</text>
</comment>
<dbReference type="CDD" id="cd00403">
    <property type="entry name" value="Ribosomal_L1"/>
    <property type="match status" value="1"/>
</dbReference>
<accession>A0A2H0YXC2</accession>
<sequence length="227" mass="25138">MTKRSKRYQEALSKIDKTKLYPIEEAIKLVKDTTKTKFDSSMEVHIRLGIDTKKADQMVRGTVSLPHGLGKERKIIAFVTTAKEKVAKDAGADIIGDESVIKKIKETKKCDFDIAVAEPALMKNLSQVAKIMGQKGLMPNPKTETISQDISKMISELKGGKVMFRSDDSGNVHQMIGKSSFDEQKLKENYQAFLEAVKKSKPEGMKGTYILSIHLSSSMGPSVKVSL</sequence>
<comment type="caution">
    <text evidence="10">The sequence shown here is derived from an EMBL/GenBank/DDBJ whole genome shotgun (WGS) entry which is preliminary data.</text>
</comment>
<dbReference type="PIRSF" id="PIRSF002155">
    <property type="entry name" value="Ribosomal_L1"/>
    <property type="match status" value="1"/>
</dbReference>
<dbReference type="FunFam" id="3.40.50.790:FF:000001">
    <property type="entry name" value="50S ribosomal protein L1"/>
    <property type="match status" value="1"/>
</dbReference>
<dbReference type="Gene3D" id="3.30.190.20">
    <property type="match status" value="1"/>
</dbReference>